<dbReference type="KEGG" id="sla:SERLADRAFT_432825"/>
<proteinExistence type="predicted"/>
<dbReference type="AlphaFoldDB" id="F8NF49"/>
<dbReference type="RefSeq" id="XP_007313053.1">
    <property type="nucleotide sequence ID" value="XM_007312991.1"/>
</dbReference>
<dbReference type="GeneID" id="18814064"/>
<organism evidence="2">
    <name type="scientific">Serpula lacrymans var. lacrymans (strain S7.9)</name>
    <name type="common">Dry rot fungus</name>
    <dbReference type="NCBI Taxonomy" id="578457"/>
    <lineage>
        <taxon>Eukaryota</taxon>
        <taxon>Fungi</taxon>
        <taxon>Dikarya</taxon>
        <taxon>Basidiomycota</taxon>
        <taxon>Agaricomycotina</taxon>
        <taxon>Agaricomycetes</taxon>
        <taxon>Agaricomycetidae</taxon>
        <taxon>Boletales</taxon>
        <taxon>Coniophorineae</taxon>
        <taxon>Serpulaceae</taxon>
        <taxon>Serpula</taxon>
    </lineage>
</organism>
<reference evidence="2" key="1">
    <citation type="journal article" date="2011" name="Science">
        <title>The plant cell wall-decomposing machinery underlies the functional diversity of forest fungi.</title>
        <authorList>
            <person name="Eastwood D.C."/>
            <person name="Floudas D."/>
            <person name="Binder M."/>
            <person name="Majcherczyk A."/>
            <person name="Schneider P."/>
            <person name="Aerts A."/>
            <person name="Asiegbu F.O."/>
            <person name="Baker S.E."/>
            <person name="Barry K."/>
            <person name="Bendiksby M."/>
            <person name="Blumentritt M."/>
            <person name="Coutinho P.M."/>
            <person name="Cullen D."/>
            <person name="de Vries R.P."/>
            <person name="Gathman A."/>
            <person name="Goodell B."/>
            <person name="Henrissat B."/>
            <person name="Ihrmark K."/>
            <person name="Kauserud H."/>
            <person name="Kohler A."/>
            <person name="LaButti K."/>
            <person name="Lapidus A."/>
            <person name="Lavin J.L."/>
            <person name="Lee Y.-H."/>
            <person name="Lindquist E."/>
            <person name="Lilly W."/>
            <person name="Lucas S."/>
            <person name="Morin E."/>
            <person name="Murat C."/>
            <person name="Oguiza J.A."/>
            <person name="Park J."/>
            <person name="Pisabarro A.G."/>
            <person name="Riley R."/>
            <person name="Rosling A."/>
            <person name="Salamov A."/>
            <person name="Schmidt O."/>
            <person name="Schmutz J."/>
            <person name="Skrede I."/>
            <person name="Stenlid J."/>
            <person name="Wiebenga A."/>
            <person name="Xie X."/>
            <person name="Kuees U."/>
            <person name="Hibbett D.S."/>
            <person name="Hoffmeister D."/>
            <person name="Hoegberg N."/>
            <person name="Martin F."/>
            <person name="Grigoriev I.V."/>
            <person name="Watkinson S.C."/>
        </authorList>
    </citation>
    <scope>NUCLEOTIDE SEQUENCE [LARGE SCALE GENOMIC DNA]</scope>
    <source>
        <strain evidence="2">S7.9</strain>
    </source>
</reference>
<protein>
    <submittedName>
        <fullName evidence="1">Uncharacterized protein</fullName>
    </submittedName>
</protein>
<evidence type="ECO:0000313" key="1">
    <source>
        <dbReference type="EMBL" id="EGO31169.1"/>
    </source>
</evidence>
<accession>F8NF49</accession>
<gene>
    <name evidence="1" type="ORF">SERLADRAFT_432825</name>
</gene>
<dbReference type="Proteomes" id="UP000008064">
    <property type="component" value="Unassembled WGS sequence"/>
</dbReference>
<evidence type="ECO:0000313" key="2">
    <source>
        <dbReference type="Proteomes" id="UP000008064"/>
    </source>
</evidence>
<dbReference type="HOGENOM" id="CLU_1094839_0_0_1"/>
<sequence length="254" mass="28646">MSKVNNTSRISRYTHSSISSNEVADMASLYGCKRVPSSAPRRIRTSEVSAASAAEARRLAMGVSPRLKGKSRRHDILSPDYMCTWQDVEVQNDWNMMSKEQENKIEREVEAALYYQQRARERKAREGSSSSYEQRLRELDVLARPVPPNSWAPSSRIPGCLPFTPGHYNPNYPLYCPVPNPLPLPEELPCAGAQKVGPAHTSKGPHKWFTKGLLSFFSSFRRARADSSDAEFKDSQCERVISRRNSMIIIRAGL</sequence>
<dbReference type="EMBL" id="GL945428">
    <property type="protein sequence ID" value="EGO31169.1"/>
    <property type="molecule type" value="Genomic_DNA"/>
</dbReference>
<name>F8NF49_SERL9</name>